<dbReference type="VEuPathDB" id="FungiDB:MYCFIDRAFT_210701"/>
<name>M3B325_PSEFD</name>
<dbReference type="EMBL" id="KB446557">
    <property type="protein sequence ID" value="EME83773.1"/>
    <property type="molecule type" value="Genomic_DNA"/>
</dbReference>
<reference evidence="2 3" key="1">
    <citation type="journal article" date="2012" name="PLoS Pathog.">
        <title>Diverse lifestyles and strategies of plant pathogenesis encoded in the genomes of eighteen Dothideomycetes fungi.</title>
        <authorList>
            <person name="Ohm R.A."/>
            <person name="Feau N."/>
            <person name="Henrissat B."/>
            <person name="Schoch C.L."/>
            <person name="Horwitz B.A."/>
            <person name="Barry K.W."/>
            <person name="Condon B.J."/>
            <person name="Copeland A.C."/>
            <person name="Dhillon B."/>
            <person name="Glaser F."/>
            <person name="Hesse C.N."/>
            <person name="Kosti I."/>
            <person name="LaButti K."/>
            <person name="Lindquist E.A."/>
            <person name="Lucas S."/>
            <person name="Salamov A.A."/>
            <person name="Bradshaw R.E."/>
            <person name="Ciuffetti L."/>
            <person name="Hamelin R.C."/>
            <person name="Kema G.H.J."/>
            <person name="Lawrence C."/>
            <person name="Scott J.A."/>
            <person name="Spatafora J.W."/>
            <person name="Turgeon B.G."/>
            <person name="de Wit P.J.G.M."/>
            <person name="Zhong S."/>
            <person name="Goodwin S.B."/>
            <person name="Grigoriev I.V."/>
        </authorList>
    </citation>
    <scope>NUCLEOTIDE SEQUENCE [LARGE SCALE GENOMIC DNA]</scope>
    <source>
        <strain evidence="2 3">CIRAD86</strain>
    </source>
</reference>
<accession>M3B325</accession>
<evidence type="ECO:0000256" key="1">
    <source>
        <dbReference type="SAM" id="MobiDB-lite"/>
    </source>
</evidence>
<evidence type="ECO:0000313" key="2">
    <source>
        <dbReference type="EMBL" id="EME83773.1"/>
    </source>
</evidence>
<evidence type="ECO:0000313" key="3">
    <source>
        <dbReference type="Proteomes" id="UP000016932"/>
    </source>
</evidence>
<keyword evidence="3" id="KW-1185">Reference proteome</keyword>
<sequence length="53" mass="5324">MKVGPPPGGRTTAPNTTGPDIPRAGPGTGGTPSHTRGFASQDGLSEAVKFVEY</sequence>
<proteinExistence type="predicted"/>
<gene>
    <name evidence="2" type="ORF">MYCFIDRAFT_210701</name>
</gene>
<dbReference type="GeneID" id="19337173"/>
<dbReference type="AlphaFoldDB" id="M3B325"/>
<protein>
    <submittedName>
        <fullName evidence="2">Uncharacterized protein</fullName>
    </submittedName>
</protein>
<feature type="region of interest" description="Disordered" evidence="1">
    <location>
        <begin position="1"/>
        <end position="53"/>
    </location>
</feature>
<dbReference type="OrthoDB" id="416553at2759"/>
<dbReference type="HOGENOM" id="CLU_3069729_0_0_1"/>
<dbReference type="KEGG" id="pfj:MYCFIDRAFT_210701"/>
<organism evidence="2 3">
    <name type="scientific">Pseudocercospora fijiensis (strain CIRAD86)</name>
    <name type="common">Black leaf streak disease fungus</name>
    <name type="synonym">Mycosphaerella fijiensis</name>
    <dbReference type="NCBI Taxonomy" id="383855"/>
    <lineage>
        <taxon>Eukaryota</taxon>
        <taxon>Fungi</taxon>
        <taxon>Dikarya</taxon>
        <taxon>Ascomycota</taxon>
        <taxon>Pezizomycotina</taxon>
        <taxon>Dothideomycetes</taxon>
        <taxon>Dothideomycetidae</taxon>
        <taxon>Mycosphaerellales</taxon>
        <taxon>Mycosphaerellaceae</taxon>
        <taxon>Pseudocercospora</taxon>
    </lineage>
</organism>
<dbReference type="RefSeq" id="XP_007924421.1">
    <property type="nucleotide sequence ID" value="XM_007926230.1"/>
</dbReference>
<dbReference type="Proteomes" id="UP000016932">
    <property type="component" value="Unassembled WGS sequence"/>
</dbReference>